<dbReference type="PANTHER" id="PTHR37297:SF1">
    <property type="entry name" value="PROTEIN NRDI"/>
    <property type="match status" value="1"/>
</dbReference>
<dbReference type="STRING" id="1408416.GCA_000702765_01359"/>
<dbReference type="NCBIfam" id="TIGR00333">
    <property type="entry name" value="nrdI"/>
    <property type="match status" value="1"/>
</dbReference>
<dbReference type="Gene3D" id="3.40.50.360">
    <property type="match status" value="1"/>
</dbReference>
<accession>A0A449BKY7</accession>
<dbReference type="KEGG" id="ahk:NCTC10172_01180"/>
<dbReference type="InterPro" id="IPR029039">
    <property type="entry name" value="Flavoprotein-like_sf"/>
</dbReference>
<dbReference type="GO" id="GO:0010181">
    <property type="term" value="F:FMN binding"/>
    <property type="evidence" value="ECO:0007669"/>
    <property type="project" value="InterPro"/>
</dbReference>
<dbReference type="InterPro" id="IPR004465">
    <property type="entry name" value="RNR_NrdI"/>
</dbReference>
<dbReference type="EMBL" id="LR215050">
    <property type="protein sequence ID" value="VEU83128.1"/>
    <property type="molecule type" value="Genomic_DNA"/>
</dbReference>
<evidence type="ECO:0000313" key="2">
    <source>
        <dbReference type="Proteomes" id="UP000290909"/>
    </source>
</evidence>
<protein>
    <submittedName>
        <fullName evidence="1">Ribonucleotide reductase stimulatory protein</fullName>
    </submittedName>
</protein>
<reference evidence="1 2" key="1">
    <citation type="submission" date="2019-01" db="EMBL/GenBank/DDBJ databases">
        <authorList>
            <consortium name="Pathogen Informatics"/>
        </authorList>
    </citation>
    <scope>NUCLEOTIDE SEQUENCE [LARGE SCALE GENOMIC DNA]</scope>
    <source>
        <strain evidence="1 2">NCTC10172</strain>
    </source>
</reference>
<sequence>MLVVFDSLTGQTKRFANNLGFNTVHVKLYEETDDDIFLVTRSINFGQIPETTKDFLENYKHKVIGCAVSGNMNWGANFGMAGVKIENIYKIPLVKKFEGSGFKSDVEFVKNWILEKTKKEDKWVWIKEKI</sequence>
<dbReference type="Pfam" id="PF07972">
    <property type="entry name" value="Flavodoxin_NdrI"/>
    <property type="match status" value="1"/>
</dbReference>
<name>A0A449BKY7_9MOLU</name>
<gene>
    <name evidence="1" type="primary">nrdI</name>
    <name evidence="1" type="ORF">NCTC10172_01180</name>
</gene>
<keyword evidence="2" id="KW-1185">Reference proteome</keyword>
<dbReference type="AlphaFoldDB" id="A0A449BKY7"/>
<evidence type="ECO:0000313" key="1">
    <source>
        <dbReference type="EMBL" id="VEU83128.1"/>
    </source>
</evidence>
<proteinExistence type="predicted"/>
<organism evidence="1 2">
    <name type="scientific">Acholeplasma hippikon</name>
    <dbReference type="NCBI Taxonomy" id="264636"/>
    <lineage>
        <taxon>Bacteria</taxon>
        <taxon>Bacillati</taxon>
        <taxon>Mycoplasmatota</taxon>
        <taxon>Mollicutes</taxon>
        <taxon>Acholeplasmatales</taxon>
        <taxon>Acholeplasmataceae</taxon>
        <taxon>Acholeplasma</taxon>
    </lineage>
</organism>
<dbReference type="PANTHER" id="PTHR37297">
    <property type="entry name" value="PROTEIN NRDI"/>
    <property type="match status" value="1"/>
</dbReference>
<dbReference type="Proteomes" id="UP000290909">
    <property type="component" value="Chromosome"/>
</dbReference>
<dbReference type="SUPFAM" id="SSF52218">
    <property type="entry name" value="Flavoproteins"/>
    <property type="match status" value="1"/>
</dbReference>